<evidence type="ECO:0000313" key="6">
    <source>
        <dbReference type="Proteomes" id="UP000275069"/>
    </source>
</evidence>
<evidence type="ECO:0000259" key="4">
    <source>
        <dbReference type="Pfam" id="PF21302"/>
    </source>
</evidence>
<evidence type="ECO:0000256" key="1">
    <source>
        <dbReference type="PIRSR" id="PIRSR018249-1"/>
    </source>
</evidence>
<feature type="domain" description="23S rRNA (guanine(745)-N(1))-methyltransferase N-terminal" evidence="4">
    <location>
        <begin position="11"/>
        <end position="49"/>
    </location>
</feature>
<dbReference type="Pfam" id="PF21302">
    <property type="entry name" value="Zn_ribbon_RlmA"/>
    <property type="match status" value="1"/>
</dbReference>
<keyword evidence="5" id="KW-0489">Methyltransferase</keyword>
<dbReference type="Pfam" id="PF13649">
    <property type="entry name" value="Methyltransf_25"/>
    <property type="match status" value="1"/>
</dbReference>
<proteinExistence type="predicted"/>
<dbReference type="EMBL" id="CP032624">
    <property type="protein sequence ID" value="AYG04779.1"/>
    <property type="molecule type" value="Genomic_DNA"/>
</dbReference>
<sequence>MSVQTLAAWLRCPNCFRELGAPDAAGRVLGCETGHRFDVNRRGYVTLLPPRSRVAGDSAAMLDERDALLSSGAYTPIRDALIEAVRPFEPRTVLDSGTGTGWYLHGLLDVLSGRARGLASDLSPAAVARAVRGRPDVDGLVADVHAPLPVRDEAADAVTVVFAPRNPPEFARVLRTGGVLAVVVPRPDHLAELRTVTDMLDVPAGKAESVEDSLTEWFGPASARHVSHELPLTVGLAHQLQGMGPSAHHMAARVEASTPPLPSSVTVSVDVLAFTRR</sequence>
<feature type="binding site" evidence="1">
    <location>
        <position position="35"/>
    </location>
    <ligand>
        <name>Zn(2+)</name>
        <dbReference type="ChEBI" id="CHEBI:29105"/>
    </ligand>
</feature>
<evidence type="ECO:0000259" key="3">
    <source>
        <dbReference type="Pfam" id="PF13649"/>
    </source>
</evidence>
<evidence type="ECO:0000313" key="5">
    <source>
        <dbReference type="EMBL" id="AYG04779.1"/>
    </source>
</evidence>
<keyword evidence="2" id="KW-0949">S-adenosyl-L-methionine</keyword>
<organism evidence="5 6">
    <name type="scientific">Gryllotalpicola protaetiae</name>
    <dbReference type="NCBI Taxonomy" id="2419771"/>
    <lineage>
        <taxon>Bacteria</taxon>
        <taxon>Bacillati</taxon>
        <taxon>Actinomycetota</taxon>
        <taxon>Actinomycetes</taxon>
        <taxon>Micrococcales</taxon>
        <taxon>Microbacteriaceae</taxon>
        <taxon>Gryllotalpicola</taxon>
    </lineage>
</organism>
<feature type="binding site" evidence="2">
    <location>
        <position position="189"/>
    </location>
    <ligand>
        <name>S-adenosyl-L-methionine</name>
        <dbReference type="ChEBI" id="CHEBI:59789"/>
    </ligand>
</feature>
<dbReference type="InterPro" id="IPR048647">
    <property type="entry name" value="RlmA_N"/>
</dbReference>
<dbReference type="KEGG" id="gry:D7I44_15425"/>
<keyword evidence="1" id="KW-0479">Metal-binding</keyword>
<dbReference type="CDD" id="cd02440">
    <property type="entry name" value="AdoMet_MTases"/>
    <property type="match status" value="1"/>
</dbReference>
<feature type="domain" description="Methyltransferase" evidence="3">
    <location>
        <begin position="93"/>
        <end position="178"/>
    </location>
</feature>
<dbReference type="InterPro" id="IPR029063">
    <property type="entry name" value="SAM-dependent_MTases_sf"/>
</dbReference>
<dbReference type="OrthoDB" id="108476at2"/>
<feature type="binding site" evidence="2">
    <location>
        <begin position="100"/>
        <end position="101"/>
    </location>
    <ligand>
        <name>S-adenosyl-L-methionine</name>
        <dbReference type="ChEBI" id="CHEBI:59789"/>
    </ligand>
</feature>
<dbReference type="Gene3D" id="3.40.50.150">
    <property type="entry name" value="Vaccinia Virus protein VP39"/>
    <property type="match status" value="1"/>
</dbReference>
<feature type="binding site" evidence="2">
    <location>
        <position position="74"/>
    </location>
    <ligand>
        <name>S-adenosyl-L-methionine</name>
        <dbReference type="ChEBI" id="CHEBI:59789"/>
    </ligand>
</feature>
<reference evidence="5 6" key="1">
    <citation type="submission" date="2018-09" db="EMBL/GenBank/DDBJ databases">
        <title>Genome sequencing of strain 2DFW10M-5.</title>
        <authorList>
            <person name="Heo J."/>
            <person name="Kim S.-J."/>
            <person name="Kwon S.-W."/>
        </authorList>
    </citation>
    <scope>NUCLEOTIDE SEQUENCE [LARGE SCALE GENOMIC DNA]</scope>
    <source>
        <strain evidence="5 6">2DFW10M-5</strain>
    </source>
</reference>
<dbReference type="AlphaFoldDB" id="A0A387BUY9"/>
<dbReference type="SUPFAM" id="SSF53335">
    <property type="entry name" value="S-adenosyl-L-methionine-dependent methyltransferases"/>
    <property type="match status" value="1"/>
</dbReference>
<protein>
    <submittedName>
        <fullName evidence="5">Methyltransferase domain-containing protein</fullName>
    </submittedName>
</protein>
<dbReference type="GO" id="GO:0046872">
    <property type="term" value="F:metal ion binding"/>
    <property type="evidence" value="ECO:0007669"/>
    <property type="project" value="UniProtKB-KW"/>
</dbReference>
<keyword evidence="1" id="KW-0862">Zinc</keyword>
<dbReference type="PIRSF" id="PIRSF018249">
    <property type="entry name" value="MyrA_prd"/>
    <property type="match status" value="1"/>
</dbReference>
<feature type="binding site" evidence="1">
    <location>
        <position position="31"/>
    </location>
    <ligand>
        <name>Zn(2+)</name>
        <dbReference type="ChEBI" id="CHEBI:29105"/>
    </ligand>
</feature>
<keyword evidence="5" id="KW-0808">Transferase</keyword>
<dbReference type="InterPro" id="IPR041698">
    <property type="entry name" value="Methyltransf_25"/>
</dbReference>
<dbReference type="GO" id="GO:0032259">
    <property type="term" value="P:methylation"/>
    <property type="evidence" value="ECO:0007669"/>
    <property type="project" value="UniProtKB-KW"/>
</dbReference>
<dbReference type="Proteomes" id="UP000275069">
    <property type="component" value="Chromosome"/>
</dbReference>
<name>A0A387BUY9_9MICO</name>
<gene>
    <name evidence="5" type="ORF">D7I44_15425</name>
</gene>
<keyword evidence="6" id="KW-1185">Reference proteome</keyword>
<dbReference type="GO" id="GO:0008168">
    <property type="term" value="F:methyltransferase activity"/>
    <property type="evidence" value="ECO:0007669"/>
    <property type="project" value="UniProtKB-KW"/>
</dbReference>
<accession>A0A387BUY9</accession>
<dbReference type="InterPro" id="IPR016718">
    <property type="entry name" value="rRNA_m1G-MeTrfase_A_prd"/>
</dbReference>
<evidence type="ECO:0000256" key="2">
    <source>
        <dbReference type="PIRSR" id="PIRSR018249-2"/>
    </source>
</evidence>